<dbReference type="VEuPathDB" id="FungiDB:BD410DRAFT_779392"/>
<feature type="signal peptide" evidence="2">
    <location>
        <begin position="1"/>
        <end position="18"/>
    </location>
</feature>
<gene>
    <name evidence="3" type="ORF">BD410DRAFT_779392</name>
</gene>
<reference evidence="3 4" key="1">
    <citation type="submission" date="2018-06" db="EMBL/GenBank/DDBJ databases">
        <title>A transcriptomic atlas of mushroom development highlights an independent origin of complex multicellularity.</title>
        <authorList>
            <consortium name="DOE Joint Genome Institute"/>
            <person name="Krizsan K."/>
            <person name="Almasi E."/>
            <person name="Merenyi Z."/>
            <person name="Sahu N."/>
            <person name="Viragh M."/>
            <person name="Koszo T."/>
            <person name="Mondo S."/>
            <person name="Kiss B."/>
            <person name="Balint B."/>
            <person name="Kues U."/>
            <person name="Barry K."/>
            <person name="Hegedus J.C."/>
            <person name="Henrissat B."/>
            <person name="Johnson J."/>
            <person name="Lipzen A."/>
            <person name="Ohm R."/>
            <person name="Nagy I."/>
            <person name="Pangilinan J."/>
            <person name="Yan J."/>
            <person name="Xiong Y."/>
            <person name="Grigoriev I.V."/>
            <person name="Hibbett D.S."/>
            <person name="Nagy L.G."/>
        </authorList>
    </citation>
    <scope>NUCLEOTIDE SEQUENCE [LARGE SCALE GENOMIC DNA]</scope>
    <source>
        <strain evidence="3 4">SZMC22713</strain>
    </source>
</reference>
<dbReference type="Proteomes" id="UP000294933">
    <property type="component" value="Unassembled WGS sequence"/>
</dbReference>
<dbReference type="AlphaFoldDB" id="A0A4R5XEV9"/>
<evidence type="ECO:0000313" key="3">
    <source>
        <dbReference type="EMBL" id="TDL29095.1"/>
    </source>
</evidence>
<protein>
    <submittedName>
        <fullName evidence="3">Uncharacterized protein</fullName>
    </submittedName>
</protein>
<evidence type="ECO:0000313" key="4">
    <source>
        <dbReference type="Proteomes" id="UP000294933"/>
    </source>
</evidence>
<accession>A0A4R5XEV9</accession>
<organism evidence="3 4">
    <name type="scientific">Rickenella mellea</name>
    <dbReference type="NCBI Taxonomy" id="50990"/>
    <lineage>
        <taxon>Eukaryota</taxon>
        <taxon>Fungi</taxon>
        <taxon>Dikarya</taxon>
        <taxon>Basidiomycota</taxon>
        <taxon>Agaricomycotina</taxon>
        <taxon>Agaricomycetes</taxon>
        <taxon>Hymenochaetales</taxon>
        <taxon>Rickenellaceae</taxon>
        <taxon>Rickenella</taxon>
    </lineage>
</organism>
<keyword evidence="1" id="KW-0472">Membrane</keyword>
<sequence>MKITTALLALALALPIVALPIPGVKIERCVGTGRKYHLLVPIIFILTELSRLYLTGKT</sequence>
<evidence type="ECO:0000256" key="2">
    <source>
        <dbReference type="SAM" id="SignalP"/>
    </source>
</evidence>
<proteinExistence type="predicted"/>
<keyword evidence="2" id="KW-0732">Signal</keyword>
<keyword evidence="1" id="KW-1133">Transmembrane helix</keyword>
<name>A0A4R5XEV9_9AGAM</name>
<dbReference type="EMBL" id="ML170156">
    <property type="protein sequence ID" value="TDL29095.1"/>
    <property type="molecule type" value="Genomic_DNA"/>
</dbReference>
<keyword evidence="1" id="KW-0812">Transmembrane</keyword>
<keyword evidence="4" id="KW-1185">Reference proteome</keyword>
<evidence type="ECO:0000256" key="1">
    <source>
        <dbReference type="SAM" id="Phobius"/>
    </source>
</evidence>
<feature type="transmembrane region" description="Helical" evidence="1">
    <location>
        <begin position="36"/>
        <end position="54"/>
    </location>
</feature>
<feature type="chain" id="PRO_5020777663" evidence="2">
    <location>
        <begin position="19"/>
        <end position="58"/>
    </location>
</feature>